<dbReference type="Proteomes" id="UP000276980">
    <property type="component" value="Chromosome"/>
</dbReference>
<evidence type="ECO:0000256" key="1">
    <source>
        <dbReference type="SAM" id="MobiDB-lite"/>
    </source>
</evidence>
<reference evidence="2 3" key="1">
    <citation type="submission" date="2017-06" db="EMBL/GenBank/DDBJ databases">
        <title>Complete Genome Sequence of the Carbazole-Degrading Bacterium Acinetobacter johnsonii IC001.</title>
        <authorList>
            <person name="Vejarano F."/>
            <person name="Suzuki-Minakuchi C."/>
            <person name="Ohtsubo Y."/>
            <person name="Tsuda M."/>
            <person name="Okada K."/>
            <person name="Nojiri H."/>
        </authorList>
    </citation>
    <scope>NUCLEOTIDE SEQUENCE [LARGE SCALE GENOMIC DNA]</scope>
    <source>
        <strain evidence="2 3">IC001</strain>
    </source>
</reference>
<name>A0A3S9AMZ6_ACIJO</name>
<feature type="compositionally biased region" description="Polar residues" evidence="1">
    <location>
        <begin position="27"/>
        <end position="41"/>
    </location>
</feature>
<dbReference type="RefSeq" id="WP_126037650.1">
    <property type="nucleotide sequence ID" value="NZ_CP022298.1"/>
</dbReference>
<accession>A0A3S9AMZ6</accession>
<gene>
    <name evidence="2" type="ORF">CFH90_13320</name>
</gene>
<dbReference type="EMBL" id="CP022298">
    <property type="protein sequence ID" value="AZN64951.1"/>
    <property type="molecule type" value="Genomic_DNA"/>
</dbReference>
<proteinExistence type="predicted"/>
<feature type="region of interest" description="Disordered" evidence="1">
    <location>
        <begin position="21"/>
        <end position="41"/>
    </location>
</feature>
<evidence type="ECO:0000313" key="2">
    <source>
        <dbReference type="EMBL" id="AZN64951.1"/>
    </source>
</evidence>
<sequence>MSEKHHLLKFILSNPCEGKNPAAQARKWQTNEASESPYTEQDNWENVPIKAGTVLYTLHPHGPITPNYFVKSKQILRTKGAKEYNDALQLAYKGNEGKFEGKIRNGMRISVHAFTVKQDTCMARAKAFANDALGKGGGEQFFVLPNDIKNLKATNKLIGLGK</sequence>
<protein>
    <submittedName>
        <fullName evidence="2">Uncharacterized protein</fullName>
    </submittedName>
</protein>
<dbReference type="AlphaFoldDB" id="A0A3S9AMZ6"/>
<evidence type="ECO:0000313" key="3">
    <source>
        <dbReference type="Proteomes" id="UP000276980"/>
    </source>
</evidence>
<organism evidence="2 3">
    <name type="scientific">Acinetobacter johnsonii</name>
    <dbReference type="NCBI Taxonomy" id="40214"/>
    <lineage>
        <taxon>Bacteria</taxon>
        <taxon>Pseudomonadati</taxon>
        <taxon>Pseudomonadota</taxon>
        <taxon>Gammaproteobacteria</taxon>
        <taxon>Moraxellales</taxon>
        <taxon>Moraxellaceae</taxon>
        <taxon>Acinetobacter</taxon>
    </lineage>
</organism>